<evidence type="ECO:0000256" key="1">
    <source>
        <dbReference type="SAM" id="MobiDB-lite"/>
    </source>
</evidence>
<dbReference type="AlphaFoldDB" id="A0A1D1UWV8"/>
<keyword evidence="2" id="KW-0732">Signal</keyword>
<evidence type="ECO:0000313" key="4">
    <source>
        <dbReference type="Proteomes" id="UP000186922"/>
    </source>
</evidence>
<feature type="region of interest" description="Disordered" evidence="1">
    <location>
        <begin position="169"/>
        <end position="293"/>
    </location>
</feature>
<feature type="compositionally biased region" description="Low complexity" evidence="1">
    <location>
        <begin position="169"/>
        <end position="179"/>
    </location>
</feature>
<evidence type="ECO:0000256" key="2">
    <source>
        <dbReference type="SAM" id="SignalP"/>
    </source>
</evidence>
<dbReference type="Proteomes" id="UP000186922">
    <property type="component" value="Unassembled WGS sequence"/>
</dbReference>
<feature type="compositionally biased region" description="Low complexity" evidence="1">
    <location>
        <begin position="186"/>
        <end position="202"/>
    </location>
</feature>
<comment type="caution">
    <text evidence="3">The sequence shown here is derived from an EMBL/GenBank/DDBJ whole genome shotgun (WGS) entry which is preliminary data.</text>
</comment>
<accession>A0A1D1UWV8</accession>
<proteinExistence type="predicted"/>
<keyword evidence="4" id="KW-1185">Reference proteome</keyword>
<feature type="chain" id="PRO_5008897738" evidence="2">
    <location>
        <begin position="22"/>
        <end position="293"/>
    </location>
</feature>
<feature type="compositionally biased region" description="Low complexity" evidence="1">
    <location>
        <begin position="262"/>
        <end position="281"/>
    </location>
</feature>
<organism evidence="3 4">
    <name type="scientific">Ramazzottius varieornatus</name>
    <name type="common">Water bear</name>
    <name type="synonym">Tardigrade</name>
    <dbReference type="NCBI Taxonomy" id="947166"/>
    <lineage>
        <taxon>Eukaryota</taxon>
        <taxon>Metazoa</taxon>
        <taxon>Ecdysozoa</taxon>
        <taxon>Tardigrada</taxon>
        <taxon>Eutardigrada</taxon>
        <taxon>Parachela</taxon>
        <taxon>Hypsibioidea</taxon>
        <taxon>Ramazzottiidae</taxon>
        <taxon>Ramazzottius</taxon>
    </lineage>
</organism>
<reference evidence="3 4" key="1">
    <citation type="journal article" date="2016" name="Nat. Commun.">
        <title>Extremotolerant tardigrade genome and improved radiotolerance of human cultured cells by tardigrade-unique protein.</title>
        <authorList>
            <person name="Hashimoto T."/>
            <person name="Horikawa D.D."/>
            <person name="Saito Y."/>
            <person name="Kuwahara H."/>
            <person name="Kozuka-Hata H."/>
            <person name="Shin-I T."/>
            <person name="Minakuchi Y."/>
            <person name="Ohishi K."/>
            <person name="Motoyama A."/>
            <person name="Aizu T."/>
            <person name="Enomoto A."/>
            <person name="Kondo K."/>
            <person name="Tanaka S."/>
            <person name="Hara Y."/>
            <person name="Koshikawa S."/>
            <person name="Sagara H."/>
            <person name="Miura T."/>
            <person name="Yokobori S."/>
            <person name="Miyagawa K."/>
            <person name="Suzuki Y."/>
            <person name="Kubo T."/>
            <person name="Oyama M."/>
            <person name="Kohara Y."/>
            <person name="Fujiyama A."/>
            <person name="Arakawa K."/>
            <person name="Katayama T."/>
            <person name="Toyoda A."/>
            <person name="Kunieda T."/>
        </authorList>
    </citation>
    <scope>NUCLEOTIDE SEQUENCE [LARGE SCALE GENOMIC DNA]</scope>
    <source>
        <strain evidence="3 4">YOKOZUNA-1</strain>
    </source>
</reference>
<evidence type="ECO:0000313" key="3">
    <source>
        <dbReference type="EMBL" id="GAU90638.1"/>
    </source>
</evidence>
<name>A0A1D1UWV8_RAMVA</name>
<gene>
    <name evidence="3" type="primary">RvY_03027-1</name>
    <name evidence="3" type="synonym">RvY_03027.1</name>
    <name evidence="3" type="ORF">RvY_03027</name>
</gene>
<protein>
    <submittedName>
        <fullName evidence="3">Uncharacterized protein</fullName>
    </submittedName>
</protein>
<dbReference type="EMBL" id="BDGG01000001">
    <property type="protein sequence ID" value="GAU90638.1"/>
    <property type="molecule type" value="Genomic_DNA"/>
</dbReference>
<sequence length="293" mass="30299">MTWALWVLVLLACGCSKVTDGTEAGHAAAPAGHEASTSSKSATMLITPQATNTSLNCSEFLWQTFTQSLASNKTVKPDVHTATTNGGGTWTAPVFNFTKSNCTDKTEGKWTIETKRFQALPAQFSIQISELRDHWNMTLVNFQKAFNTAFHAPSKALAEVTNVTMNWFKNGTNSTTVTKTSEKKSNGTTTTSKNTTTTTTNENKAEAVGGGSSNDHKPPAAGGGAASDRKPPTVERGNGGKGIQVSQVPAGGLCVLGPTTPGGSRVSAGGSTTATSGRGATPSPGGHPPASTH</sequence>
<feature type="signal peptide" evidence="2">
    <location>
        <begin position="1"/>
        <end position="21"/>
    </location>
</feature>